<keyword evidence="12" id="KW-1133">Transmembrane helix</keyword>
<evidence type="ECO:0000256" key="11">
    <source>
        <dbReference type="HAMAP-Rule" id="MF_00664"/>
    </source>
</evidence>
<comment type="catalytic activity">
    <reaction evidence="11">
        <text>a 1,2-diacyl-sn-glycero-3-phospho-L-serine + H(+) = a 1,2-diacyl-sn-glycero-3-phosphoethanolamine + CO2</text>
        <dbReference type="Rhea" id="RHEA:20828"/>
        <dbReference type="ChEBI" id="CHEBI:15378"/>
        <dbReference type="ChEBI" id="CHEBI:16526"/>
        <dbReference type="ChEBI" id="CHEBI:57262"/>
        <dbReference type="ChEBI" id="CHEBI:64612"/>
        <dbReference type="EC" id="4.1.1.65"/>
    </reaction>
</comment>
<gene>
    <name evidence="11" type="primary">psd</name>
    <name evidence="13" type="ORF">SAMN04515674_103415</name>
</gene>
<evidence type="ECO:0000256" key="2">
    <source>
        <dbReference type="ARBA" id="ARBA00022516"/>
    </source>
</evidence>
<dbReference type="HAMAP" id="MF_00664">
    <property type="entry name" value="PS_decarb_PSD_A"/>
    <property type="match status" value="1"/>
</dbReference>
<comment type="similarity">
    <text evidence="11">Belongs to the phosphatidylserine decarboxylase family. PSD-A subfamily.</text>
</comment>
<keyword evidence="10 11" id="KW-0670">Pyruvate</keyword>
<keyword evidence="4 11" id="KW-0443">Lipid metabolism</keyword>
<feature type="site" description="Cleavage (non-hydrolytic); by autocatalysis" evidence="11">
    <location>
        <begin position="205"/>
        <end position="206"/>
    </location>
</feature>
<dbReference type="PANTHER" id="PTHR35809:SF1">
    <property type="entry name" value="ARCHAETIDYLSERINE DECARBOXYLASE PROENZYME-RELATED"/>
    <property type="match status" value="1"/>
</dbReference>
<comment type="subcellular location">
    <subcellularLocation>
        <location evidence="11">Cell membrane</location>
        <topology evidence="11">Peripheral membrane protein</topology>
    </subcellularLocation>
</comment>
<keyword evidence="12" id="KW-0812">Transmembrane</keyword>
<accession>A0A1I5QXH9</accession>
<dbReference type="EMBL" id="FOXH01000003">
    <property type="protein sequence ID" value="SFP50953.1"/>
    <property type="molecule type" value="Genomic_DNA"/>
</dbReference>
<evidence type="ECO:0000313" key="14">
    <source>
        <dbReference type="Proteomes" id="UP000199306"/>
    </source>
</evidence>
<evidence type="ECO:0000256" key="6">
    <source>
        <dbReference type="ARBA" id="ARBA00023145"/>
    </source>
</evidence>
<reference evidence="13 14" key="1">
    <citation type="submission" date="2016-10" db="EMBL/GenBank/DDBJ databases">
        <authorList>
            <person name="de Groot N.N."/>
        </authorList>
    </citation>
    <scope>NUCLEOTIDE SEQUENCE [LARGE SCALE GENOMIC DNA]</scope>
    <source>
        <strain evidence="14">E92,LMG 26720,CCM 7988</strain>
    </source>
</reference>
<evidence type="ECO:0000256" key="5">
    <source>
        <dbReference type="ARBA" id="ARBA00023136"/>
    </source>
</evidence>
<keyword evidence="3 11" id="KW-0210">Decarboxylase</keyword>
<dbReference type="Proteomes" id="UP000199306">
    <property type="component" value="Unassembled WGS sequence"/>
</dbReference>
<feature type="active site" description="Schiff-base intermediate with substrate; via pyruvic acid" evidence="11">
    <location>
        <position position="206"/>
    </location>
</feature>
<comment type="pathway">
    <text evidence="11">Phospholipid metabolism; phosphatidylethanolamine biosynthesis; phosphatidylethanolamine from CDP-diacylglycerol: step 2/2.</text>
</comment>
<sequence length="237" mass="26752">MIIFAAKTISQTKFFTQKMTIHKEGTGTILVTTIFLAVLNGAIAYFFPENDLVRKITIVFSVFFALIILQFFRKPTRTTPVNPKHVIAPADGKVVVIEETVETEYFKGPRRQVSIFMSPVNVHINFNPIAGIVSYFKYHPGKYLVAWHPKSSTDNERTTVVVKHDNGTEVLFRQIAGALARRICWYVKEGQKVEQGSEFGFIKFGSRIDIYLPLDAKILVNLEDRPVGGETVIAELV</sequence>
<dbReference type="UniPathway" id="UPA00558">
    <property type="reaction ID" value="UER00616"/>
</dbReference>
<evidence type="ECO:0000313" key="13">
    <source>
        <dbReference type="EMBL" id="SFP50953.1"/>
    </source>
</evidence>
<dbReference type="Pfam" id="PF02666">
    <property type="entry name" value="PS_Dcarbxylase"/>
    <property type="match status" value="1"/>
</dbReference>
<dbReference type="AlphaFoldDB" id="A0A1I5QXH9"/>
<dbReference type="NCBIfam" id="NF003678">
    <property type="entry name" value="PRK05305.1-2"/>
    <property type="match status" value="1"/>
</dbReference>
<evidence type="ECO:0000256" key="9">
    <source>
        <dbReference type="ARBA" id="ARBA00023264"/>
    </source>
</evidence>
<name>A0A1I5QXH9_9BACT</name>
<keyword evidence="5 11" id="KW-0472">Membrane</keyword>
<feature type="chain" id="PRO_5023238737" description="Phosphatidylserine decarboxylase alpha chain" evidence="11">
    <location>
        <begin position="206"/>
        <end position="237"/>
    </location>
</feature>
<comment type="function">
    <text evidence="11">Catalyzes the formation of phosphatidylethanolamine (PtdEtn) from phosphatidylserine (PtdSer).</text>
</comment>
<feature type="chain" id="PRO_5023238738" description="Phosphatidylserine decarboxylase beta chain" evidence="11">
    <location>
        <begin position="1"/>
        <end position="205"/>
    </location>
</feature>
<evidence type="ECO:0000256" key="10">
    <source>
        <dbReference type="ARBA" id="ARBA00023317"/>
    </source>
</evidence>
<dbReference type="InterPro" id="IPR033175">
    <property type="entry name" value="PSD-A"/>
</dbReference>
<evidence type="ECO:0000256" key="7">
    <source>
        <dbReference type="ARBA" id="ARBA00023209"/>
    </source>
</evidence>
<evidence type="ECO:0000256" key="12">
    <source>
        <dbReference type="SAM" id="Phobius"/>
    </source>
</evidence>
<keyword evidence="8 11" id="KW-0456">Lyase</keyword>
<dbReference type="GO" id="GO:0005886">
    <property type="term" value="C:plasma membrane"/>
    <property type="evidence" value="ECO:0007669"/>
    <property type="project" value="UniProtKB-SubCell"/>
</dbReference>
<evidence type="ECO:0000256" key="8">
    <source>
        <dbReference type="ARBA" id="ARBA00023239"/>
    </source>
</evidence>
<comment type="PTM">
    <text evidence="11">Is synthesized initially as an inactive proenzyme. Formation of the active enzyme involves a self-maturation process in which the active site pyruvoyl group is generated from an internal serine residue via an autocatalytic post-translational modification. Two non-identical subunits are generated from the proenzyme in this reaction, and the pyruvate is formed at the N-terminus of the alpha chain, which is derived from the carboxyl end of the proenzyme. The post-translation cleavage follows an unusual pathway, termed non-hydrolytic serinolysis, in which the side chain hydroxyl group of the serine supplies its oxygen atom to form the C-terminus of the beta chain, while the remainder of the serine residue undergoes an oxidative deamination to produce ammonia and the pyruvoyl prosthetic group on the alpha chain.</text>
</comment>
<dbReference type="EC" id="4.1.1.65" evidence="11"/>
<keyword evidence="7 11" id="KW-0594">Phospholipid biosynthesis</keyword>
<keyword evidence="2 11" id="KW-0444">Lipid biosynthesis</keyword>
<dbReference type="NCBIfam" id="NF003685">
    <property type="entry name" value="PRK05305.2-5"/>
    <property type="match status" value="1"/>
</dbReference>
<dbReference type="InterPro" id="IPR003817">
    <property type="entry name" value="PS_Dcarbxylase"/>
</dbReference>
<keyword evidence="9 11" id="KW-1208">Phospholipid metabolism</keyword>
<dbReference type="GO" id="GO:0004609">
    <property type="term" value="F:phosphatidylserine decarboxylase activity"/>
    <property type="evidence" value="ECO:0007669"/>
    <property type="project" value="UniProtKB-UniRule"/>
</dbReference>
<evidence type="ECO:0000256" key="4">
    <source>
        <dbReference type="ARBA" id="ARBA00023098"/>
    </source>
</evidence>
<evidence type="ECO:0000256" key="3">
    <source>
        <dbReference type="ARBA" id="ARBA00022793"/>
    </source>
</evidence>
<dbReference type="PANTHER" id="PTHR35809">
    <property type="entry name" value="ARCHAETIDYLSERINE DECARBOXYLASE PROENZYME-RELATED"/>
    <property type="match status" value="1"/>
</dbReference>
<dbReference type="GO" id="GO:0006646">
    <property type="term" value="P:phosphatidylethanolamine biosynthetic process"/>
    <property type="evidence" value="ECO:0007669"/>
    <property type="project" value="UniProtKB-UniRule"/>
</dbReference>
<protein>
    <recommendedName>
        <fullName evidence="11">Phosphatidylserine decarboxylase proenzyme</fullName>
        <ecNumber evidence="11">4.1.1.65</ecNumber>
    </recommendedName>
    <component>
        <recommendedName>
            <fullName evidence="11">Phosphatidylserine decarboxylase alpha chain</fullName>
        </recommendedName>
    </component>
    <component>
        <recommendedName>
            <fullName evidence="11">Phosphatidylserine decarboxylase beta chain</fullName>
        </recommendedName>
    </component>
</protein>
<dbReference type="STRING" id="1079859.SAMN04515674_103415"/>
<organism evidence="13 14">
    <name type="scientific">Pseudarcicella hirudinis</name>
    <dbReference type="NCBI Taxonomy" id="1079859"/>
    <lineage>
        <taxon>Bacteria</taxon>
        <taxon>Pseudomonadati</taxon>
        <taxon>Bacteroidota</taxon>
        <taxon>Cytophagia</taxon>
        <taxon>Cytophagales</taxon>
        <taxon>Flectobacillaceae</taxon>
        <taxon>Pseudarcicella</taxon>
    </lineage>
</organism>
<comment type="subunit">
    <text evidence="11">Heterodimer of a large membrane-associated beta subunit and a small pyruvoyl-containing alpha subunit.</text>
</comment>
<feature type="transmembrane region" description="Helical" evidence="12">
    <location>
        <begin position="53"/>
        <end position="72"/>
    </location>
</feature>
<keyword evidence="6 11" id="KW-0865">Zymogen</keyword>
<feature type="modified residue" description="Pyruvic acid (Ser); by autocatalysis" evidence="11">
    <location>
        <position position="206"/>
    </location>
</feature>
<comment type="cofactor">
    <cofactor evidence="11">
        <name>pyruvate</name>
        <dbReference type="ChEBI" id="CHEBI:15361"/>
    </cofactor>
    <text evidence="11">Binds 1 pyruvoyl group covalently per subunit.</text>
</comment>
<evidence type="ECO:0000256" key="1">
    <source>
        <dbReference type="ARBA" id="ARBA00022475"/>
    </source>
</evidence>
<feature type="transmembrane region" description="Helical" evidence="12">
    <location>
        <begin position="27"/>
        <end position="47"/>
    </location>
</feature>
<keyword evidence="14" id="KW-1185">Reference proteome</keyword>
<proteinExistence type="inferred from homology"/>
<keyword evidence="1 11" id="KW-1003">Cell membrane</keyword>